<feature type="compositionally biased region" description="Polar residues" evidence="1">
    <location>
        <begin position="98"/>
        <end position="113"/>
    </location>
</feature>
<feature type="region of interest" description="Disordered" evidence="1">
    <location>
        <begin position="15"/>
        <end position="118"/>
    </location>
</feature>
<keyword evidence="3" id="KW-1185">Reference proteome</keyword>
<dbReference type="Proteomes" id="UP001285908">
    <property type="component" value="Unassembled WGS sequence"/>
</dbReference>
<evidence type="ECO:0000313" key="2">
    <source>
        <dbReference type="EMBL" id="KAK3497919.1"/>
    </source>
</evidence>
<proteinExistence type="predicted"/>
<name>A0AAJ0MUS8_9PEZI</name>
<dbReference type="GeneID" id="87872317"/>
<dbReference type="AlphaFoldDB" id="A0AAJ0MUS8"/>
<organism evidence="2 3">
    <name type="scientific">Neurospora hispaniola</name>
    <dbReference type="NCBI Taxonomy" id="588809"/>
    <lineage>
        <taxon>Eukaryota</taxon>
        <taxon>Fungi</taxon>
        <taxon>Dikarya</taxon>
        <taxon>Ascomycota</taxon>
        <taxon>Pezizomycotina</taxon>
        <taxon>Sordariomycetes</taxon>
        <taxon>Sordariomycetidae</taxon>
        <taxon>Sordariales</taxon>
        <taxon>Sordariaceae</taxon>
        <taxon>Neurospora</taxon>
    </lineage>
</organism>
<comment type="caution">
    <text evidence="2">The sequence shown here is derived from an EMBL/GenBank/DDBJ whole genome shotgun (WGS) entry which is preliminary data.</text>
</comment>
<dbReference type="EMBL" id="JAULSX010000002">
    <property type="protein sequence ID" value="KAK3497919.1"/>
    <property type="molecule type" value="Genomic_DNA"/>
</dbReference>
<accession>A0AAJ0MUS8</accession>
<evidence type="ECO:0000256" key="1">
    <source>
        <dbReference type="SAM" id="MobiDB-lite"/>
    </source>
</evidence>
<protein>
    <submittedName>
        <fullName evidence="2">Uncharacterized protein</fullName>
    </submittedName>
</protein>
<gene>
    <name evidence="2" type="ORF">B0T23DRAFT_312564</name>
</gene>
<dbReference type="RefSeq" id="XP_062696183.1">
    <property type="nucleotide sequence ID" value="XM_062834695.1"/>
</dbReference>
<sequence>MLELFQDGEHLLICNDKKGPKGPLEPSIGSCSPPLWIHQPGRPKRPENPVLDFSPVSSFPRFPQSRFSTSQGPDLDPKGPQLDPTWPKKGKDAAPARPNSTPRTLPTTAPTSHQRIDESGCRLLSCPALGVPPPKSSRPSGFMGRFGLPLLGDVNIEEGMTTQLSQMTTRRQQRVPPSI</sequence>
<evidence type="ECO:0000313" key="3">
    <source>
        <dbReference type="Proteomes" id="UP001285908"/>
    </source>
</evidence>
<feature type="compositionally biased region" description="Low complexity" evidence="1">
    <location>
        <begin position="53"/>
        <end position="70"/>
    </location>
</feature>
<reference evidence="2 3" key="1">
    <citation type="journal article" date="2023" name="Mol. Phylogenet. Evol.">
        <title>Genome-scale phylogeny and comparative genomics of the fungal order Sordariales.</title>
        <authorList>
            <person name="Hensen N."/>
            <person name="Bonometti L."/>
            <person name="Westerberg I."/>
            <person name="Brannstrom I.O."/>
            <person name="Guillou S."/>
            <person name="Cros-Aarteil S."/>
            <person name="Calhoun S."/>
            <person name="Haridas S."/>
            <person name="Kuo A."/>
            <person name="Mondo S."/>
            <person name="Pangilinan J."/>
            <person name="Riley R."/>
            <person name="LaButti K."/>
            <person name="Andreopoulos B."/>
            <person name="Lipzen A."/>
            <person name="Chen C."/>
            <person name="Yan M."/>
            <person name="Daum C."/>
            <person name="Ng V."/>
            <person name="Clum A."/>
            <person name="Steindorff A."/>
            <person name="Ohm R.A."/>
            <person name="Martin F."/>
            <person name="Silar P."/>
            <person name="Natvig D.O."/>
            <person name="Lalanne C."/>
            <person name="Gautier V."/>
            <person name="Ament-Velasquez S.L."/>
            <person name="Kruys A."/>
            <person name="Hutchinson M.I."/>
            <person name="Powell A.J."/>
            <person name="Barry K."/>
            <person name="Miller A.N."/>
            <person name="Grigoriev I.V."/>
            <person name="Debuchy R."/>
            <person name="Gladieux P."/>
            <person name="Hiltunen Thoren M."/>
            <person name="Johannesson H."/>
        </authorList>
    </citation>
    <scope>NUCLEOTIDE SEQUENCE [LARGE SCALE GENOMIC DNA]</scope>
    <source>
        <strain evidence="2 3">FGSC 10403</strain>
    </source>
</reference>